<name>A0A4P9YYS0_9FUNG</name>
<dbReference type="Gene3D" id="3.40.525.10">
    <property type="entry name" value="CRAL-TRIO lipid binding domain"/>
    <property type="match status" value="1"/>
</dbReference>
<dbReference type="CDD" id="cd00170">
    <property type="entry name" value="SEC14"/>
    <property type="match status" value="1"/>
</dbReference>
<evidence type="ECO:0000256" key="1">
    <source>
        <dbReference type="SAM" id="MobiDB-lite"/>
    </source>
</evidence>
<dbReference type="SMART" id="SM01100">
    <property type="entry name" value="CRAL_TRIO_N"/>
    <property type="match status" value="1"/>
</dbReference>
<dbReference type="InterPro" id="IPR001251">
    <property type="entry name" value="CRAL-TRIO_dom"/>
</dbReference>
<dbReference type="Proteomes" id="UP000278143">
    <property type="component" value="Unassembled WGS sequence"/>
</dbReference>
<protein>
    <submittedName>
        <fullName evidence="3">CRAL-TRIO domain-containing protein</fullName>
    </submittedName>
</protein>
<feature type="non-terminal residue" evidence="3">
    <location>
        <position position="333"/>
    </location>
</feature>
<dbReference type="EMBL" id="KZ989893">
    <property type="protein sequence ID" value="RKP25075.1"/>
    <property type="molecule type" value="Genomic_DNA"/>
</dbReference>
<dbReference type="AlphaFoldDB" id="A0A4P9YYS0"/>
<dbReference type="InterPro" id="IPR036865">
    <property type="entry name" value="CRAL-TRIO_dom_sf"/>
</dbReference>
<feature type="domain" description="CRAL-TRIO" evidence="2">
    <location>
        <begin position="75"/>
        <end position="220"/>
    </location>
</feature>
<keyword evidence="4" id="KW-1185">Reference proteome</keyword>
<dbReference type="PANTHER" id="PTHR46590:SF1">
    <property type="entry name" value="PHOSPHATIDYLINOSITOL TRANSFER PROTEIN CSR1"/>
    <property type="match status" value="1"/>
</dbReference>
<dbReference type="SMART" id="SM00516">
    <property type="entry name" value="SEC14"/>
    <property type="match status" value="1"/>
</dbReference>
<dbReference type="InterPro" id="IPR052432">
    <property type="entry name" value="PITP/CRAL-TRIO"/>
</dbReference>
<dbReference type="Pfam" id="PF03765">
    <property type="entry name" value="CRAL_TRIO_N"/>
    <property type="match status" value="1"/>
</dbReference>
<reference evidence="4" key="1">
    <citation type="journal article" date="2018" name="Nat. Microbiol.">
        <title>Leveraging single-cell genomics to expand the fungal tree of life.</title>
        <authorList>
            <person name="Ahrendt S.R."/>
            <person name="Quandt C.A."/>
            <person name="Ciobanu D."/>
            <person name="Clum A."/>
            <person name="Salamov A."/>
            <person name="Andreopoulos B."/>
            <person name="Cheng J.F."/>
            <person name="Woyke T."/>
            <person name="Pelin A."/>
            <person name="Henrissat B."/>
            <person name="Reynolds N.K."/>
            <person name="Benny G.L."/>
            <person name="Smith M.E."/>
            <person name="James T.Y."/>
            <person name="Grigoriev I.V."/>
        </authorList>
    </citation>
    <scope>NUCLEOTIDE SEQUENCE [LARGE SCALE GENOMIC DNA]</scope>
    <source>
        <strain evidence="4">Benny S71-1</strain>
    </source>
</reference>
<dbReference type="PROSITE" id="PS50191">
    <property type="entry name" value="CRAL_TRIO"/>
    <property type="match status" value="1"/>
</dbReference>
<accession>A0A4P9YYS0</accession>
<dbReference type="PANTHER" id="PTHR46590">
    <property type="entry name" value="PHOSPHATIDYLINOSITOL TRANSFER PROTEIN CSR1-RELATED"/>
    <property type="match status" value="1"/>
</dbReference>
<evidence type="ECO:0000259" key="2">
    <source>
        <dbReference type="PROSITE" id="PS50191"/>
    </source>
</evidence>
<dbReference type="Pfam" id="PF00650">
    <property type="entry name" value="CRAL_TRIO"/>
    <property type="match status" value="1"/>
</dbReference>
<sequence length="333" mass="38380">SLEEMRQEFWNLIMHDHPDSLLLRFLRARKWEVAKALSAAVNTLQWRIREDVAGIIRDGEAALNTRPLQLGQSYLHGTDRNQRPVCYINVRYHNKELQPFQDIRRFTIWVMETTRLMIHAPVETADIIFDLADFTMANMDFKFVKFIIQCFQAYYPESLGVYIVSSAPIFFWGVWQMITPWLDPVVASKFHCARKLTELQEFIAPENLPPRLSGTDDYEYYYPPPRAEDDVRLQDVEGREAHQATFTAISDRFVEATRKWIDAVRRSSSSNDDGSGSGSGSGGEDAEAIEAFKARDPIAAEMSVAYFKLDPYIRARTFYHRLGVLGEDGSCDW</sequence>
<gene>
    <name evidence="3" type="ORF">SYNPS1DRAFT_2924</name>
</gene>
<dbReference type="OrthoDB" id="43460at2759"/>
<organism evidence="3 4">
    <name type="scientific">Syncephalis pseudoplumigaleata</name>
    <dbReference type="NCBI Taxonomy" id="1712513"/>
    <lineage>
        <taxon>Eukaryota</taxon>
        <taxon>Fungi</taxon>
        <taxon>Fungi incertae sedis</taxon>
        <taxon>Zoopagomycota</taxon>
        <taxon>Zoopagomycotina</taxon>
        <taxon>Zoopagomycetes</taxon>
        <taxon>Zoopagales</taxon>
        <taxon>Piptocephalidaceae</taxon>
        <taxon>Syncephalis</taxon>
    </lineage>
</organism>
<dbReference type="SUPFAM" id="SSF52087">
    <property type="entry name" value="CRAL/TRIO domain"/>
    <property type="match status" value="1"/>
</dbReference>
<evidence type="ECO:0000313" key="4">
    <source>
        <dbReference type="Proteomes" id="UP000278143"/>
    </source>
</evidence>
<feature type="non-terminal residue" evidence="3">
    <location>
        <position position="1"/>
    </location>
</feature>
<dbReference type="InterPro" id="IPR011074">
    <property type="entry name" value="CRAL/TRIO_N_dom"/>
</dbReference>
<dbReference type="InterPro" id="IPR036273">
    <property type="entry name" value="CRAL/TRIO_N_dom_sf"/>
</dbReference>
<proteinExistence type="predicted"/>
<evidence type="ECO:0000313" key="3">
    <source>
        <dbReference type="EMBL" id="RKP25075.1"/>
    </source>
</evidence>
<feature type="region of interest" description="Disordered" evidence="1">
    <location>
        <begin position="265"/>
        <end position="284"/>
    </location>
</feature>
<dbReference type="SUPFAM" id="SSF46938">
    <property type="entry name" value="CRAL/TRIO N-terminal domain"/>
    <property type="match status" value="1"/>
</dbReference>